<keyword evidence="3" id="KW-1185">Reference proteome</keyword>
<protein>
    <recommendedName>
        <fullName evidence="4">Subtilisin</fullName>
    </recommendedName>
</protein>
<feature type="signal peptide" evidence="1">
    <location>
        <begin position="1"/>
        <end position="19"/>
    </location>
</feature>
<reference evidence="2" key="1">
    <citation type="submission" date="2023-08" db="EMBL/GenBank/DDBJ databases">
        <authorList>
            <person name="Audoor S."/>
            <person name="Bilcke G."/>
        </authorList>
    </citation>
    <scope>NUCLEOTIDE SEQUENCE</scope>
</reference>
<feature type="chain" id="PRO_5041908294" description="Subtilisin" evidence="1">
    <location>
        <begin position="20"/>
        <end position="796"/>
    </location>
</feature>
<keyword evidence="1" id="KW-0732">Signal</keyword>
<proteinExistence type="predicted"/>
<evidence type="ECO:0000313" key="3">
    <source>
        <dbReference type="Proteomes" id="UP001295423"/>
    </source>
</evidence>
<evidence type="ECO:0000313" key="2">
    <source>
        <dbReference type="EMBL" id="CAJ1928809.1"/>
    </source>
</evidence>
<name>A0AAD2CGA3_9STRA</name>
<organism evidence="2 3">
    <name type="scientific">Cylindrotheca closterium</name>
    <dbReference type="NCBI Taxonomy" id="2856"/>
    <lineage>
        <taxon>Eukaryota</taxon>
        <taxon>Sar</taxon>
        <taxon>Stramenopiles</taxon>
        <taxon>Ochrophyta</taxon>
        <taxon>Bacillariophyta</taxon>
        <taxon>Bacillariophyceae</taxon>
        <taxon>Bacillariophycidae</taxon>
        <taxon>Bacillariales</taxon>
        <taxon>Bacillariaceae</taxon>
        <taxon>Cylindrotheca</taxon>
    </lineage>
</organism>
<evidence type="ECO:0008006" key="4">
    <source>
        <dbReference type="Google" id="ProtNLM"/>
    </source>
</evidence>
<dbReference type="AlphaFoldDB" id="A0AAD2CGA3"/>
<dbReference type="EMBL" id="CAKOGP040000058">
    <property type="protein sequence ID" value="CAJ1928809.1"/>
    <property type="molecule type" value="Genomic_DNA"/>
</dbReference>
<comment type="caution">
    <text evidence="2">The sequence shown here is derived from an EMBL/GenBank/DDBJ whole genome shotgun (WGS) entry which is preliminary data.</text>
</comment>
<gene>
    <name evidence="2" type="ORF">CYCCA115_LOCUS1551</name>
</gene>
<dbReference type="Proteomes" id="UP001295423">
    <property type="component" value="Unassembled WGS sequence"/>
</dbReference>
<accession>A0AAD2CGA3</accession>
<sequence>MKFAAFSALLFSMANSESAINDFQDEGKVHLATTGSVDELAKIDAHAAQARQLDGHGPSMCTMKPFDRDAIIERYAMNMSNPEHVMAIDAVMAGDLNIGTITALLPESSDAMRVGALVEDGKSGATNFPHGPIKALFTVGEINACEENHGDVYTGVPDGMGAYLVDDDTVRLIVQSESYGQLRYETWAYPVNMDESRRQLPVGPRTSGATFTGSHVQYTDFDRHGLADFMEYDGPAAHIVKGFGQVAHTYYNLAGDLIGPRDTSDTTPTGAHYSNTDADGKWAMEEYPSEADWMMQSLCSAHLEEKHQWGEGIGFEDDIYITNEEWMRYAPNATYVGLSMHAIDLANGVDYAVGSVTLSGFEKITELNPQHPDYVILGVSGYNGDYTNGEREVNERNAEYGPRDDGNDYVAPENVVPARIYVGMKGKMEDGSDAPADDFLARNGLRYGKVYGFAADMTVDKDTSGLFRDNYHKCRENGSSVDGKFVAINWQWDGVVKNFRHDGAWEFQNNVPGHEGNWKWWNSAGYNGGGAKTEHLSPDTRPGNTAFVQGSTAGYFGHYYLRNVADVLDAADGLPSEFDSIYYVYQGENPVNDQIARGGEGKYNVVDVCFDLNNAQRNCDADYSVQSTFEDVDGLEIIAAKEGLYAVIQEDSGNDLGERMFISSLLEHNLDGHELGYHFMAMSGGKYNTRMAEGVGIPAGSNTEGNAHEFSGVIDLSGILKKATSESRRELNTQGVDKGFEISAGDGYGKRQCELEVPINEKLIALGLQAHNMNGGIVGALKADRGGQVLIYQPNI</sequence>
<evidence type="ECO:0000256" key="1">
    <source>
        <dbReference type="SAM" id="SignalP"/>
    </source>
</evidence>